<keyword evidence="7" id="KW-0539">Nucleus</keyword>
<keyword evidence="11" id="KW-1185">Reference proteome</keyword>
<dbReference type="GO" id="GO:0030688">
    <property type="term" value="C:preribosome, small subunit precursor"/>
    <property type="evidence" value="ECO:0007669"/>
    <property type="project" value="TreeGrafter"/>
</dbReference>
<dbReference type="GO" id="GO:0000462">
    <property type="term" value="P:maturation of SSU-rRNA from tricistronic rRNA transcript (SSU-rRNA, 5.8S rRNA, LSU-rRNA)"/>
    <property type="evidence" value="ECO:0007669"/>
    <property type="project" value="TreeGrafter"/>
</dbReference>
<dbReference type="PANTHER" id="PTHR33911">
    <property type="entry name" value="RRNA-PROCESSING PROTEIN EFG1"/>
    <property type="match status" value="1"/>
</dbReference>
<protein>
    <recommendedName>
        <fullName evidence="3">rRNA-processing protein EFG1</fullName>
    </recommendedName>
    <alternativeName>
        <fullName evidence="4">rRNA-processing protein efg1</fullName>
    </alternativeName>
</protein>
<sequence>MPKGPSKNFRKTFHKPYDDDDAVPTSLTAIKKRLRDTERSLKHDKASAKVRLESERSLKALQMHLTDKQMNEIEKKFALKYRMVKFFERQKVLRKIKRAEKRVEDASSDTERYAEQATLDELKVDLNYILHFPKTEKYVSLFPKFNADNPQSSARRIAIRGKIREAMRNGVLEEGVIEREFREQKKQMITSRMHAKANRGTAKKRERNDDNEQEGEGEENRRSGYSFWLPAVTSPIPVFSNVTKVYIDIFAKNTTNILNSTGPTKPKVAKDAFFMGDSEDD</sequence>
<evidence type="ECO:0000256" key="2">
    <source>
        <dbReference type="ARBA" id="ARBA00006916"/>
    </source>
</evidence>
<feature type="region of interest" description="Disordered" evidence="9">
    <location>
        <begin position="1"/>
        <end position="20"/>
    </location>
</feature>
<name>A0A433DJP8_9FUNG</name>
<keyword evidence="6 8" id="KW-0175">Coiled coil</keyword>
<organism evidence="10 11">
    <name type="scientific">Jimgerdemannia flammicorona</name>
    <dbReference type="NCBI Taxonomy" id="994334"/>
    <lineage>
        <taxon>Eukaryota</taxon>
        <taxon>Fungi</taxon>
        <taxon>Fungi incertae sedis</taxon>
        <taxon>Mucoromycota</taxon>
        <taxon>Mucoromycotina</taxon>
        <taxon>Endogonomycetes</taxon>
        <taxon>Endogonales</taxon>
        <taxon>Endogonaceae</taxon>
        <taxon>Jimgerdemannia</taxon>
    </lineage>
</organism>
<dbReference type="InterPro" id="IPR019310">
    <property type="entry name" value="Efg1"/>
</dbReference>
<evidence type="ECO:0000256" key="5">
    <source>
        <dbReference type="ARBA" id="ARBA00022552"/>
    </source>
</evidence>
<dbReference type="OrthoDB" id="47732at2759"/>
<reference evidence="10 11" key="1">
    <citation type="journal article" date="2018" name="New Phytol.">
        <title>Phylogenomics of Endogonaceae and evolution of mycorrhizas within Mucoromycota.</title>
        <authorList>
            <person name="Chang Y."/>
            <person name="Desiro A."/>
            <person name="Na H."/>
            <person name="Sandor L."/>
            <person name="Lipzen A."/>
            <person name="Clum A."/>
            <person name="Barry K."/>
            <person name="Grigoriev I.V."/>
            <person name="Martin F.M."/>
            <person name="Stajich J.E."/>
            <person name="Smith M.E."/>
            <person name="Bonito G."/>
            <person name="Spatafora J.W."/>
        </authorList>
    </citation>
    <scope>NUCLEOTIDE SEQUENCE [LARGE SCALE GENOMIC DNA]</scope>
    <source>
        <strain evidence="10 11">GMNB39</strain>
    </source>
</reference>
<dbReference type="InterPro" id="IPR050786">
    <property type="entry name" value="EFG1_rRNA-proc"/>
</dbReference>
<evidence type="ECO:0000313" key="10">
    <source>
        <dbReference type="EMBL" id="RUP50946.1"/>
    </source>
</evidence>
<accession>A0A433DJP8</accession>
<dbReference type="EMBL" id="RBNI01001066">
    <property type="protein sequence ID" value="RUP50946.1"/>
    <property type="molecule type" value="Genomic_DNA"/>
</dbReference>
<feature type="compositionally biased region" description="Basic residues" evidence="9">
    <location>
        <begin position="193"/>
        <end position="205"/>
    </location>
</feature>
<evidence type="ECO:0000256" key="8">
    <source>
        <dbReference type="SAM" id="Coils"/>
    </source>
</evidence>
<evidence type="ECO:0000256" key="7">
    <source>
        <dbReference type="ARBA" id="ARBA00023242"/>
    </source>
</evidence>
<proteinExistence type="inferred from homology"/>
<dbReference type="PANTHER" id="PTHR33911:SF1">
    <property type="entry name" value="RRNA-PROCESSING PROTEIN EFG1"/>
    <property type="match status" value="1"/>
</dbReference>
<evidence type="ECO:0000256" key="6">
    <source>
        <dbReference type="ARBA" id="ARBA00023054"/>
    </source>
</evidence>
<evidence type="ECO:0000256" key="1">
    <source>
        <dbReference type="ARBA" id="ARBA00004604"/>
    </source>
</evidence>
<dbReference type="Proteomes" id="UP000268093">
    <property type="component" value="Unassembled WGS sequence"/>
</dbReference>
<evidence type="ECO:0000256" key="9">
    <source>
        <dbReference type="SAM" id="MobiDB-lite"/>
    </source>
</evidence>
<comment type="caution">
    <text evidence="10">The sequence shown here is derived from an EMBL/GenBank/DDBJ whole genome shotgun (WGS) entry which is preliminary data.</text>
</comment>
<keyword evidence="5" id="KW-0698">rRNA processing</keyword>
<comment type="similarity">
    <text evidence="2">Belongs to the EFG1 family.</text>
</comment>
<evidence type="ECO:0000256" key="3">
    <source>
        <dbReference type="ARBA" id="ARBA00018689"/>
    </source>
</evidence>
<feature type="region of interest" description="Disordered" evidence="9">
    <location>
        <begin position="189"/>
        <end position="222"/>
    </location>
</feature>
<dbReference type="AlphaFoldDB" id="A0A433DJP8"/>
<evidence type="ECO:0000256" key="4">
    <source>
        <dbReference type="ARBA" id="ARBA00019827"/>
    </source>
</evidence>
<feature type="coiled-coil region" evidence="8">
    <location>
        <begin position="89"/>
        <end position="116"/>
    </location>
</feature>
<dbReference type="GO" id="GO:0005730">
    <property type="term" value="C:nucleolus"/>
    <property type="evidence" value="ECO:0007669"/>
    <property type="project" value="UniProtKB-SubCell"/>
</dbReference>
<comment type="subcellular location">
    <subcellularLocation>
        <location evidence="1">Nucleus</location>
        <location evidence="1">Nucleolus</location>
    </subcellularLocation>
</comment>
<evidence type="ECO:0000313" key="11">
    <source>
        <dbReference type="Proteomes" id="UP000268093"/>
    </source>
</evidence>
<dbReference type="Pfam" id="PF10153">
    <property type="entry name" value="Efg1"/>
    <property type="match status" value="1"/>
</dbReference>
<gene>
    <name evidence="10" type="ORF">BC936DRAFT_136978</name>
</gene>